<comment type="caution">
    <text evidence="3">The sequence shown here is derived from an EMBL/GenBank/DDBJ whole genome shotgun (WGS) entry which is preliminary data.</text>
</comment>
<evidence type="ECO:0000256" key="1">
    <source>
        <dbReference type="PIRSR" id="PIRSR602401-1"/>
    </source>
</evidence>
<dbReference type="GO" id="GO:0004497">
    <property type="term" value="F:monooxygenase activity"/>
    <property type="evidence" value="ECO:0007669"/>
    <property type="project" value="InterPro"/>
</dbReference>
<name>A0A9W9D605_9PLEO</name>
<keyword evidence="4" id="KW-1185">Reference proteome</keyword>
<reference evidence="3" key="1">
    <citation type="submission" date="2022-10" db="EMBL/GenBank/DDBJ databases">
        <title>Tapping the CABI collections for fungal endophytes: first genome assemblies for Collariella, Neodidymelliopsis, Ascochyta clinopodiicola, Didymella pomorum, Didymosphaeria variabile, Neocosmospora piperis and Neocucurbitaria cava.</title>
        <authorList>
            <person name="Hill R."/>
        </authorList>
    </citation>
    <scope>NUCLEOTIDE SEQUENCE</scope>
    <source>
        <strain evidence="3">IMI 355091</strain>
    </source>
</reference>
<dbReference type="AlphaFoldDB" id="A0A9W9D605"/>
<dbReference type="GO" id="GO:0016705">
    <property type="term" value="F:oxidoreductase activity, acting on paired donors, with incorporation or reduction of molecular oxygen"/>
    <property type="evidence" value="ECO:0007669"/>
    <property type="project" value="InterPro"/>
</dbReference>
<feature type="binding site" description="axial binding residue" evidence="1">
    <location>
        <position position="375"/>
    </location>
    <ligand>
        <name>heme</name>
        <dbReference type="ChEBI" id="CHEBI:30413"/>
    </ligand>
    <ligandPart>
        <name>Fe</name>
        <dbReference type="ChEBI" id="CHEBI:18248"/>
    </ligandPart>
</feature>
<keyword evidence="1" id="KW-0349">Heme</keyword>
<evidence type="ECO:0000313" key="3">
    <source>
        <dbReference type="EMBL" id="KAJ4403140.1"/>
    </source>
</evidence>
<dbReference type="EMBL" id="JAPEVA010000054">
    <property type="protein sequence ID" value="KAJ4403140.1"/>
    <property type="molecule type" value="Genomic_DNA"/>
</dbReference>
<dbReference type="OrthoDB" id="10029320at2759"/>
<dbReference type="PANTHER" id="PTHR24305:SF222">
    <property type="entry name" value="CYTOCHROME P450 MONOOXYGENASE STCS"/>
    <property type="match status" value="1"/>
</dbReference>
<dbReference type="InterPro" id="IPR002401">
    <property type="entry name" value="Cyt_P450_E_grp-I"/>
</dbReference>
<evidence type="ECO:0000313" key="4">
    <source>
        <dbReference type="Proteomes" id="UP001140510"/>
    </source>
</evidence>
<proteinExistence type="predicted"/>
<dbReference type="InterPro" id="IPR050121">
    <property type="entry name" value="Cytochrome_P450_monoxygenase"/>
</dbReference>
<keyword evidence="1" id="KW-0479">Metal-binding</keyword>
<dbReference type="PANTHER" id="PTHR24305">
    <property type="entry name" value="CYTOCHROME P450"/>
    <property type="match status" value="1"/>
</dbReference>
<accession>A0A9W9D605</accession>
<evidence type="ECO:0008006" key="5">
    <source>
        <dbReference type="Google" id="ProtNLM"/>
    </source>
</evidence>
<evidence type="ECO:0000256" key="2">
    <source>
        <dbReference type="SAM" id="MobiDB-lite"/>
    </source>
</evidence>
<organism evidence="3 4">
    <name type="scientific">Didymella pomorum</name>
    <dbReference type="NCBI Taxonomy" id="749634"/>
    <lineage>
        <taxon>Eukaryota</taxon>
        <taxon>Fungi</taxon>
        <taxon>Dikarya</taxon>
        <taxon>Ascomycota</taxon>
        <taxon>Pezizomycotina</taxon>
        <taxon>Dothideomycetes</taxon>
        <taxon>Pleosporomycetidae</taxon>
        <taxon>Pleosporales</taxon>
        <taxon>Pleosporineae</taxon>
        <taxon>Didymellaceae</taxon>
        <taxon>Didymella</taxon>
    </lineage>
</organism>
<dbReference type="Pfam" id="PF00067">
    <property type="entry name" value="p450"/>
    <property type="match status" value="1"/>
</dbReference>
<sequence>MVNSTEDFKYSLPKESSTNKRTGPLLGTEGITSLNGARWRATRKRFNPGFQPQYIQSLTQPILAKVKIFVNRLQALADTGAVFRLEDFARDLTFDVITQIAIAKDLAAQSTAEGQGVKSRFGLLTISRHLSKFIYGKGATMGLDFFDLSRRAKVLFLEYVYDYNLTVIVEDCINSLDTSTATRSIIQLAASDVPYSRRLVRNCMHQLKTFLFAGQDTTATLISWLCYEMSKAAHEPRHAVFLKKLRDEHDDTFGPGSFSSLENFSDLVTTASDSVTTSQLPYTTAFLKEALRLHPPAATGRYVPEDATLKLSLPAHDIDIAGLQIYVNHYLIHRNPKIWGPDAHVFNPERWLDEGYVANLPPGAYRPFERGPRNCIGQELAMLEALMVVSAVARGFEFEKVGLTGRLNADGVVEREVWSNLAVTSVPVDGMVMRVRTAGT</sequence>
<feature type="region of interest" description="Disordered" evidence="2">
    <location>
        <begin position="1"/>
        <end position="27"/>
    </location>
</feature>
<dbReference type="PRINTS" id="PR00385">
    <property type="entry name" value="P450"/>
</dbReference>
<dbReference type="PRINTS" id="PR00463">
    <property type="entry name" value="EP450I"/>
</dbReference>
<dbReference type="SUPFAM" id="SSF48264">
    <property type="entry name" value="Cytochrome P450"/>
    <property type="match status" value="1"/>
</dbReference>
<dbReference type="Proteomes" id="UP001140510">
    <property type="component" value="Unassembled WGS sequence"/>
</dbReference>
<comment type="cofactor">
    <cofactor evidence="1">
        <name>heme</name>
        <dbReference type="ChEBI" id="CHEBI:30413"/>
    </cofactor>
</comment>
<dbReference type="InterPro" id="IPR036396">
    <property type="entry name" value="Cyt_P450_sf"/>
</dbReference>
<protein>
    <recommendedName>
        <fullName evidence="5">Cytochrome P450</fullName>
    </recommendedName>
</protein>
<dbReference type="Gene3D" id="1.10.630.10">
    <property type="entry name" value="Cytochrome P450"/>
    <property type="match status" value="1"/>
</dbReference>
<keyword evidence="1" id="KW-0408">Iron</keyword>
<dbReference type="InterPro" id="IPR001128">
    <property type="entry name" value="Cyt_P450"/>
</dbReference>
<gene>
    <name evidence="3" type="ORF">N0V91_006716</name>
</gene>
<dbReference type="GO" id="GO:0005506">
    <property type="term" value="F:iron ion binding"/>
    <property type="evidence" value="ECO:0007669"/>
    <property type="project" value="InterPro"/>
</dbReference>
<dbReference type="GO" id="GO:0020037">
    <property type="term" value="F:heme binding"/>
    <property type="evidence" value="ECO:0007669"/>
    <property type="project" value="InterPro"/>
</dbReference>